<dbReference type="SUPFAM" id="SSF109715">
    <property type="entry name" value="DEK C-terminal domain"/>
    <property type="match status" value="1"/>
</dbReference>
<dbReference type="RefSeq" id="XP_022466402.1">
    <property type="nucleotide sequence ID" value="XM_022610069.1"/>
</dbReference>
<gene>
    <name evidence="4" type="primary">KNAG0J00740</name>
    <name evidence="4" type="ordered locus">KNAG_0J00740</name>
</gene>
<reference evidence="5" key="2">
    <citation type="submission" date="2012-08" db="EMBL/GenBank/DDBJ databases">
        <title>Genome sequence of Kazachstania naganishii.</title>
        <authorList>
            <person name="Gordon J.L."/>
            <person name="Armisen D."/>
            <person name="Proux-Wera E."/>
            <person name="OhEigeartaigh S.S."/>
            <person name="Byrne K.P."/>
            <person name="Wolfe K.H."/>
        </authorList>
    </citation>
    <scope>NUCLEOTIDE SEQUENCE [LARGE SCALE GENOMIC DNA]</scope>
    <source>
        <strain evidence="5">ATCC MYA-139 / BCRC 22969 / CBS 8797 / CCRC 22969 / KCTC 17520 / NBRC 10181 / NCYC 3082</strain>
    </source>
</reference>
<dbReference type="Gene3D" id="1.10.10.60">
    <property type="entry name" value="Homeodomain-like"/>
    <property type="match status" value="1"/>
</dbReference>
<reference evidence="4 5" key="1">
    <citation type="journal article" date="2011" name="Proc. Natl. Acad. Sci. U.S.A.">
        <title>Evolutionary erosion of yeast sex chromosomes by mating-type switching accidents.</title>
        <authorList>
            <person name="Gordon J.L."/>
            <person name="Armisen D."/>
            <person name="Proux-Wera E."/>
            <person name="Oheigeartaigh S.S."/>
            <person name="Byrne K.P."/>
            <person name="Wolfe K.H."/>
        </authorList>
    </citation>
    <scope>NUCLEOTIDE SEQUENCE [LARGE SCALE GENOMIC DNA]</scope>
    <source>
        <strain evidence="5">ATCC MYA-139 / BCRC 22969 / CBS 8797 / CCRC 22969 / KCTC 17520 / NBRC 10181 / NCYC 3082</strain>
    </source>
</reference>
<dbReference type="Proteomes" id="UP000006310">
    <property type="component" value="Chromosome 10"/>
</dbReference>
<dbReference type="InterPro" id="IPR003121">
    <property type="entry name" value="SWIB_MDM2_domain"/>
</dbReference>
<feature type="domain" description="DM2" evidence="2">
    <location>
        <begin position="109"/>
        <end position="185"/>
    </location>
</feature>
<dbReference type="PROSITE" id="PS51925">
    <property type="entry name" value="SWIB_MDM2"/>
    <property type="match status" value="1"/>
</dbReference>
<dbReference type="PANTHER" id="PTHR13844">
    <property type="entry name" value="SWI/SNF-RELATED MATRIX-ASSOCIATED ACTIN-DEPENDENT REGULATOR OF CHROMATIN SUBFAMILY D"/>
    <property type="match status" value="1"/>
</dbReference>
<dbReference type="Gene3D" id="1.10.245.10">
    <property type="entry name" value="SWIB/MDM2 domain"/>
    <property type="match status" value="1"/>
</dbReference>
<sequence>MSDDPVARYVGVIDAIISSADPDEISPKKIRKALQELYGLDLSEHRKQVNDTIIERFNYLQEHPMVLVDKQEFAERVQRRPTAPSKVTKKVSKKKTSKKTKGDGAPKGLAARELVLSEKLAQFLGAARLPRTEVVRGVWDYIKAHELQNPADRREIFCDEAMQPVFGRKMTMFQLNKILSDHLFKPEEVVEGDK</sequence>
<dbReference type="PROSITE" id="PS51998">
    <property type="entry name" value="DEK_C"/>
    <property type="match status" value="1"/>
</dbReference>
<dbReference type="KEGG" id="kng:KNAG_0J00740"/>
<dbReference type="HOGENOM" id="CLU_046065_1_0_1"/>
<dbReference type="Pfam" id="PF02201">
    <property type="entry name" value="SWIB"/>
    <property type="match status" value="1"/>
</dbReference>
<dbReference type="InterPro" id="IPR019835">
    <property type="entry name" value="SWIB_domain"/>
</dbReference>
<dbReference type="OMA" id="TMFALNK"/>
<dbReference type="OrthoDB" id="10251073at2759"/>
<dbReference type="Pfam" id="PF08766">
    <property type="entry name" value="DEK_C"/>
    <property type="match status" value="1"/>
</dbReference>
<evidence type="ECO:0000259" key="2">
    <source>
        <dbReference type="PROSITE" id="PS51925"/>
    </source>
</evidence>
<proteinExistence type="predicted"/>
<evidence type="ECO:0000313" key="4">
    <source>
        <dbReference type="EMBL" id="CCK72157.1"/>
    </source>
</evidence>
<dbReference type="GeneID" id="34527912"/>
<dbReference type="eggNOG" id="KOG1946">
    <property type="taxonomic scope" value="Eukaryota"/>
</dbReference>
<dbReference type="InterPro" id="IPR036885">
    <property type="entry name" value="SWIB_MDM2_dom_sf"/>
</dbReference>
<dbReference type="SMART" id="SM00151">
    <property type="entry name" value="SWIB"/>
    <property type="match status" value="1"/>
</dbReference>
<organism evidence="4 5">
    <name type="scientific">Huiozyma naganishii (strain ATCC MYA-139 / BCRC 22969 / CBS 8797 / KCTC 17520 / NBRC 10181 / NCYC 3082 / Yp74L-3)</name>
    <name type="common">Yeast</name>
    <name type="synonym">Kazachstania naganishii</name>
    <dbReference type="NCBI Taxonomy" id="1071383"/>
    <lineage>
        <taxon>Eukaryota</taxon>
        <taxon>Fungi</taxon>
        <taxon>Dikarya</taxon>
        <taxon>Ascomycota</taxon>
        <taxon>Saccharomycotina</taxon>
        <taxon>Saccharomycetes</taxon>
        <taxon>Saccharomycetales</taxon>
        <taxon>Saccharomycetaceae</taxon>
        <taxon>Huiozyma</taxon>
    </lineage>
</organism>
<dbReference type="InterPro" id="IPR014876">
    <property type="entry name" value="DEK_C"/>
</dbReference>
<evidence type="ECO:0000259" key="3">
    <source>
        <dbReference type="PROSITE" id="PS51998"/>
    </source>
</evidence>
<accession>J7S2P1</accession>
<feature type="domain" description="DEK-C" evidence="3">
    <location>
        <begin position="3"/>
        <end position="58"/>
    </location>
</feature>
<evidence type="ECO:0000256" key="1">
    <source>
        <dbReference type="SAM" id="MobiDB-lite"/>
    </source>
</evidence>
<dbReference type="CDD" id="cd10567">
    <property type="entry name" value="SWIB-MDM2_like"/>
    <property type="match status" value="1"/>
</dbReference>
<dbReference type="SUPFAM" id="SSF47592">
    <property type="entry name" value="SWIB/MDM2 domain"/>
    <property type="match status" value="1"/>
</dbReference>
<feature type="compositionally biased region" description="Basic residues" evidence="1">
    <location>
        <begin position="87"/>
        <end position="99"/>
    </location>
</feature>
<name>J7S2P1_HUIN7</name>
<evidence type="ECO:0000313" key="5">
    <source>
        <dbReference type="Proteomes" id="UP000006310"/>
    </source>
</evidence>
<dbReference type="EMBL" id="HE978323">
    <property type="protein sequence ID" value="CCK72157.1"/>
    <property type="molecule type" value="Genomic_DNA"/>
</dbReference>
<dbReference type="AlphaFoldDB" id="J7S2P1"/>
<feature type="region of interest" description="Disordered" evidence="1">
    <location>
        <begin position="77"/>
        <end position="106"/>
    </location>
</feature>
<protein>
    <submittedName>
        <fullName evidence="4">Uncharacterized protein</fullName>
    </submittedName>
</protein>
<dbReference type="STRING" id="1071383.J7S2P1"/>
<keyword evidence="5" id="KW-1185">Reference proteome</keyword>